<proteinExistence type="predicted"/>
<reference evidence="1" key="1">
    <citation type="journal article" date="2016" name="Nat. Genet.">
        <title>A high-quality carrot genome assembly provides new insights into carotenoid accumulation and asterid genome evolution.</title>
        <authorList>
            <person name="Iorizzo M."/>
            <person name="Ellison S."/>
            <person name="Senalik D."/>
            <person name="Zeng P."/>
            <person name="Satapoomin P."/>
            <person name="Huang J."/>
            <person name="Bowman M."/>
            <person name="Iovene M."/>
            <person name="Sanseverino W."/>
            <person name="Cavagnaro P."/>
            <person name="Yildiz M."/>
            <person name="Macko-Podgorni A."/>
            <person name="Moranska E."/>
            <person name="Grzebelus E."/>
            <person name="Grzebelus D."/>
            <person name="Ashrafi H."/>
            <person name="Zheng Z."/>
            <person name="Cheng S."/>
            <person name="Spooner D."/>
            <person name="Van Deynze A."/>
            <person name="Simon P."/>
        </authorList>
    </citation>
    <scope>NUCLEOTIDE SEQUENCE [LARGE SCALE GENOMIC DNA]</scope>
    <source>
        <tissue evidence="1">Leaf</tissue>
    </source>
</reference>
<protein>
    <submittedName>
        <fullName evidence="1">Uncharacterized protein</fullName>
    </submittedName>
</protein>
<dbReference type="EMBL" id="LNRQ01000006">
    <property type="protein sequence ID" value="KZM89472.1"/>
    <property type="molecule type" value="Genomic_DNA"/>
</dbReference>
<dbReference type="AlphaFoldDB" id="A0A161ZPH7"/>
<accession>A0A161ZPH7</accession>
<comment type="caution">
    <text evidence="1">The sequence shown here is derived from an EMBL/GenBank/DDBJ whole genome shotgun (WGS) entry which is preliminary data.</text>
</comment>
<gene>
    <name evidence="1" type="ORF">DCAR_023165</name>
</gene>
<name>A0A161ZPH7_DAUCS</name>
<dbReference type="Gramene" id="KZM89472">
    <property type="protein sequence ID" value="KZM89472"/>
    <property type="gene ID" value="DCAR_023165"/>
</dbReference>
<organism evidence="1">
    <name type="scientific">Daucus carota subsp. sativus</name>
    <name type="common">Carrot</name>
    <dbReference type="NCBI Taxonomy" id="79200"/>
    <lineage>
        <taxon>Eukaryota</taxon>
        <taxon>Viridiplantae</taxon>
        <taxon>Streptophyta</taxon>
        <taxon>Embryophyta</taxon>
        <taxon>Tracheophyta</taxon>
        <taxon>Spermatophyta</taxon>
        <taxon>Magnoliopsida</taxon>
        <taxon>eudicotyledons</taxon>
        <taxon>Gunneridae</taxon>
        <taxon>Pentapetalae</taxon>
        <taxon>asterids</taxon>
        <taxon>campanulids</taxon>
        <taxon>Apiales</taxon>
        <taxon>Apiaceae</taxon>
        <taxon>Apioideae</taxon>
        <taxon>Scandiceae</taxon>
        <taxon>Daucinae</taxon>
        <taxon>Daucus</taxon>
        <taxon>Daucus sect. Daucus</taxon>
    </lineage>
</organism>
<sequence>MESTTLLTKRYQKLNLVSGILTVFQHLVCSAIFPSQPLPKDAISVDFKEGSFAGNDQKAGV</sequence>
<evidence type="ECO:0000313" key="1">
    <source>
        <dbReference type="EMBL" id="KZM89472.1"/>
    </source>
</evidence>